<dbReference type="InterPro" id="IPR019826">
    <property type="entry name" value="Carboxylesterase_B_AS"/>
</dbReference>
<dbReference type="InterPro" id="IPR029058">
    <property type="entry name" value="AB_hydrolase_fold"/>
</dbReference>
<dbReference type="InterPro" id="IPR050309">
    <property type="entry name" value="Type-B_Carboxylest/Lipase"/>
</dbReference>
<proteinExistence type="inferred from homology"/>
<gene>
    <name evidence="4" type="ORF">METZ01_LOCUS6827</name>
</gene>
<dbReference type="SUPFAM" id="SSF53474">
    <property type="entry name" value="alpha/beta-Hydrolases"/>
    <property type="match status" value="1"/>
</dbReference>
<dbReference type="Pfam" id="PF00135">
    <property type="entry name" value="COesterase"/>
    <property type="match status" value="2"/>
</dbReference>
<feature type="domain" description="Carboxylesterase type B" evidence="3">
    <location>
        <begin position="420"/>
        <end position="528"/>
    </location>
</feature>
<keyword evidence="2" id="KW-0378">Hydrolase</keyword>
<dbReference type="PANTHER" id="PTHR11559">
    <property type="entry name" value="CARBOXYLESTERASE"/>
    <property type="match status" value="1"/>
</dbReference>
<sequence>MPNFFFLFISISFLISSCSRPGSNVNSVDPDTIKEISSGKIVGFSHDENTYAWLGIPYAEAPVGNLRWMAPRPPIQWDGVRESIQFGAACTQIGSIFGDPSAKEGSVHGSEDCLFLNVFSPSEITDQSQLPVMVWIHGGSNTIGTSSLYDPSVLVATQKVIVVTINYRLGLFGWFYHPSLSRLTKSLEDASGNYGTLDHIAALTWVKQNISQFGGDPENVTIFGESAGGRNVYALMVSSLAKGLFHKAISQSGGTNTSDLALASNYADHPEYPGTDSSSREILNTLLNDSGLVSDHSSAKAVQDSMTDLEISAFLRNLNKEKILHAFSEVLHIDESMHTVLSDGYVLPQSGIDFANASVSSVPLITGTNRDETKLFLAFDPKFTRQFFFFTRIKNKNHYKISAEYGSKSWKIGAVDNPVRNMVLSGNKEVYAYRFDWDEEPRRFFMDLSLLLGAGHAIEIPFVMGNLSLGGLEKYMFRKKNFPAAKALSNAMMSYWAEFAYYGRPSNGRENNLPAWSSWDIQNPSSKFIIFDTQQDGGIRMSGDELTYKKVMHELISDPRIPNDKIRCQYIQTAIDGDWDQEAIQLGREYCDRSE</sequence>
<dbReference type="GO" id="GO:0016787">
    <property type="term" value="F:hydrolase activity"/>
    <property type="evidence" value="ECO:0007669"/>
    <property type="project" value="UniProtKB-KW"/>
</dbReference>
<evidence type="ECO:0000259" key="3">
    <source>
        <dbReference type="Pfam" id="PF00135"/>
    </source>
</evidence>
<dbReference type="AlphaFoldDB" id="A0A381NKC5"/>
<evidence type="ECO:0000313" key="4">
    <source>
        <dbReference type="EMBL" id="SUZ53973.1"/>
    </source>
</evidence>
<dbReference type="EMBL" id="UINC01000360">
    <property type="protein sequence ID" value="SUZ53973.1"/>
    <property type="molecule type" value="Genomic_DNA"/>
</dbReference>
<protein>
    <recommendedName>
        <fullName evidence="3">Carboxylesterase type B domain-containing protein</fullName>
    </recommendedName>
</protein>
<feature type="domain" description="Carboxylesterase type B" evidence="3">
    <location>
        <begin position="34"/>
        <end position="383"/>
    </location>
</feature>
<name>A0A381NKC5_9ZZZZ</name>
<organism evidence="4">
    <name type="scientific">marine metagenome</name>
    <dbReference type="NCBI Taxonomy" id="408172"/>
    <lineage>
        <taxon>unclassified sequences</taxon>
        <taxon>metagenomes</taxon>
        <taxon>ecological metagenomes</taxon>
    </lineage>
</organism>
<dbReference type="Gene3D" id="3.40.50.1820">
    <property type="entry name" value="alpha/beta hydrolase"/>
    <property type="match status" value="1"/>
</dbReference>
<dbReference type="InterPro" id="IPR002018">
    <property type="entry name" value="CarbesteraseB"/>
</dbReference>
<dbReference type="InterPro" id="IPR019819">
    <property type="entry name" value="Carboxylesterase_B_CS"/>
</dbReference>
<dbReference type="PROSITE" id="PS00122">
    <property type="entry name" value="CARBOXYLESTERASE_B_1"/>
    <property type="match status" value="1"/>
</dbReference>
<evidence type="ECO:0000256" key="1">
    <source>
        <dbReference type="ARBA" id="ARBA00005964"/>
    </source>
</evidence>
<comment type="similarity">
    <text evidence="1">Belongs to the type-B carboxylesterase/lipase family.</text>
</comment>
<evidence type="ECO:0000256" key="2">
    <source>
        <dbReference type="ARBA" id="ARBA00022801"/>
    </source>
</evidence>
<accession>A0A381NKC5</accession>
<reference evidence="4" key="1">
    <citation type="submission" date="2018-05" db="EMBL/GenBank/DDBJ databases">
        <authorList>
            <person name="Lanie J.A."/>
            <person name="Ng W.-L."/>
            <person name="Kazmierczak K.M."/>
            <person name="Andrzejewski T.M."/>
            <person name="Davidsen T.M."/>
            <person name="Wayne K.J."/>
            <person name="Tettelin H."/>
            <person name="Glass J.I."/>
            <person name="Rusch D."/>
            <person name="Podicherti R."/>
            <person name="Tsui H.-C.T."/>
            <person name="Winkler M.E."/>
        </authorList>
    </citation>
    <scope>NUCLEOTIDE SEQUENCE</scope>
</reference>
<dbReference type="PROSITE" id="PS00941">
    <property type="entry name" value="CARBOXYLESTERASE_B_2"/>
    <property type="match status" value="1"/>
</dbReference>